<evidence type="ECO:0000313" key="1">
    <source>
        <dbReference type="EMBL" id="QEC69186.1"/>
    </source>
</evidence>
<dbReference type="InterPro" id="IPR052732">
    <property type="entry name" value="Cell-binding_unc_protein"/>
</dbReference>
<keyword evidence="2" id="KW-1185">Reference proteome</keyword>
<reference evidence="1 2" key="1">
    <citation type="journal article" date="2016" name="Int. J. Syst. Evol. Microbiol.">
        <title>Panacibacter ginsenosidivorans gen. nov., sp. nov., with ginsenoside converting activity isolated from soil of a ginseng field.</title>
        <authorList>
            <person name="Siddiqi M.Z."/>
            <person name="Muhammad Shafi S."/>
            <person name="Choi K.D."/>
            <person name="Im W.T."/>
        </authorList>
    </citation>
    <scope>NUCLEOTIDE SEQUENCE [LARGE SCALE GENOMIC DNA]</scope>
    <source>
        <strain evidence="1 2">Gsoil1550</strain>
    </source>
</reference>
<dbReference type="EMBL" id="CP042435">
    <property type="protein sequence ID" value="QEC69186.1"/>
    <property type="molecule type" value="Genomic_DNA"/>
</dbReference>
<name>A0A5B8VF86_9BACT</name>
<evidence type="ECO:0008006" key="3">
    <source>
        <dbReference type="Google" id="ProtNLM"/>
    </source>
</evidence>
<gene>
    <name evidence="1" type="ORF">FRZ67_18405</name>
</gene>
<dbReference type="PANTHER" id="PTHR43883">
    <property type="entry name" value="SLR0207 PROTEIN"/>
    <property type="match status" value="1"/>
</dbReference>
<dbReference type="InterPro" id="IPR011009">
    <property type="entry name" value="Kinase-like_dom_sf"/>
</dbReference>
<dbReference type="KEGG" id="pgin:FRZ67_18405"/>
<dbReference type="PANTHER" id="PTHR43883:SF1">
    <property type="entry name" value="GLUCONOKINASE"/>
    <property type="match status" value="1"/>
</dbReference>
<proteinExistence type="predicted"/>
<protein>
    <recommendedName>
        <fullName evidence="3">Phosphotransferase</fullName>
    </recommendedName>
</protein>
<sequence length="338" mass="39802">MTKEQINKLLLEGSFPEDLSRPELIETHISWVFLCNRLVYKIKKPIHYSFLDFSTIEARKYYCEREVELNRRLSDDMYLDVQTVRESSGNVFIGEKDGVIIDHAVRMRKMDREKQMDLLLASNKVTQSDIQHLAEKIASFHKRANIIYEKDILDVQKKFNDLGAEKDYLGEYLNSNSSIIISQAIDMSYAFMERNKDLVAARLKAGYFRDCHGDLHSRNIFLLPSPLPFDCIEFNDDYRQIDVLNEIAFLCMDLDAFGRQDLSDLFLSCYNDFFPSIKTEKDRKLFIYYKSYRSNIRAKVNSLRSRDSKNDAERKLILSEVDKYLKLMNTYIKQLENN</sequence>
<dbReference type="RefSeq" id="WP_147191980.1">
    <property type="nucleotide sequence ID" value="NZ_CP042435.1"/>
</dbReference>
<organism evidence="1 2">
    <name type="scientific">Panacibacter ginsenosidivorans</name>
    <dbReference type="NCBI Taxonomy" id="1813871"/>
    <lineage>
        <taxon>Bacteria</taxon>
        <taxon>Pseudomonadati</taxon>
        <taxon>Bacteroidota</taxon>
        <taxon>Chitinophagia</taxon>
        <taxon>Chitinophagales</taxon>
        <taxon>Chitinophagaceae</taxon>
        <taxon>Panacibacter</taxon>
    </lineage>
</organism>
<dbReference type="SUPFAM" id="SSF56112">
    <property type="entry name" value="Protein kinase-like (PK-like)"/>
    <property type="match status" value="1"/>
</dbReference>
<evidence type="ECO:0000313" key="2">
    <source>
        <dbReference type="Proteomes" id="UP000321533"/>
    </source>
</evidence>
<dbReference type="OrthoDB" id="9810277at2"/>
<dbReference type="Proteomes" id="UP000321533">
    <property type="component" value="Chromosome"/>
</dbReference>
<accession>A0A5B8VF86</accession>
<dbReference type="AlphaFoldDB" id="A0A5B8VF86"/>